<evidence type="ECO:0000256" key="1">
    <source>
        <dbReference type="SAM" id="MobiDB-lite"/>
    </source>
</evidence>
<organism evidence="2 3">
    <name type="scientific">Embleya hyalina</name>
    <dbReference type="NCBI Taxonomy" id="516124"/>
    <lineage>
        <taxon>Bacteria</taxon>
        <taxon>Bacillati</taxon>
        <taxon>Actinomycetota</taxon>
        <taxon>Actinomycetes</taxon>
        <taxon>Kitasatosporales</taxon>
        <taxon>Streptomycetaceae</taxon>
        <taxon>Embleya</taxon>
    </lineage>
</organism>
<reference evidence="2 3" key="1">
    <citation type="submission" date="2018-12" db="EMBL/GenBank/DDBJ databases">
        <title>Draft genome sequence of Embleya hyalina NBRC 13850T.</title>
        <authorList>
            <person name="Komaki H."/>
            <person name="Hosoyama A."/>
            <person name="Kimura A."/>
            <person name="Ichikawa N."/>
            <person name="Tamura T."/>
        </authorList>
    </citation>
    <scope>NUCLEOTIDE SEQUENCE [LARGE SCALE GENOMIC DNA]</scope>
    <source>
        <strain evidence="2 3">NBRC 13850</strain>
    </source>
</reference>
<dbReference type="RefSeq" id="WP_126634936.1">
    <property type="nucleotide sequence ID" value="NZ_BIFH01000013.1"/>
</dbReference>
<name>A0A401YDD5_9ACTN</name>
<dbReference type="EMBL" id="BIFH01000013">
    <property type="protein sequence ID" value="GCD92582.1"/>
    <property type="molecule type" value="Genomic_DNA"/>
</dbReference>
<accession>A0A401YDD5</accession>
<gene>
    <name evidence="2" type="ORF">EHYA_00221</name>
</gene>
<feature type="region of interest" description="Disordered" evidence="1">
    <location>
        <begin position="32"/>
        <end position="60"/>
    </location>
</feature>
<evidence type="ECO:0000313" key="3">
    <source>
        <dbReference type="Proteomes" id="UP000286931"/>
    </source>
</evidence>
<proteinExistence type="predicted"/>
<evidence type="ECO:0000313" key="2">
    <source>
        <dbReference type="EMBL" id="GCD92582.1"/>
    </source>
</evidence>
<dbReference type="AlphaFoldDB" id="A0A401YDD5"/>
<dbReference type="OrthoDB" id="3444999at2"/>
<sequence>MSAGTPATAELLLRCADPKLAARVRARLGIVPGPGAAPAPELGRGTPDKPTDRTSWARSADTRETRFLSAATRDWDEVCEAHRREPIREFARTILLADRSCPPRVALELVVAPPEPLRSQWTTRPLEAALLSGVLTPRRVALAATPGWWAIRSLEFFVRPRRYRRLAAIDRVLDEAAELLPGDDLAAWGWLIAHAPDHRGTFPQLCADAVRLSGAAGTGAGTDAAVMGREFDAVVPGPAVGEWKRWGAFSPAGMLGRVDPAIAARVVAALPVEVVRGFARAGTALAGRVVLPALKRVPEHTWDLVHDVVPTASTVERLLALHDPNVNAALLSAHPGPDAAYAIHRATRRDARPRVRLPLERRAWLSSRLASDCAEAVHGHHPYLIRAAFEHYGARGLGGPATLRGLLGLWETRGRVALFDRRVRLRLDGEYETLRTFLDTTRALDGLRRLRREVAGSGRPAALLAAMRRNPEIATRHVPDTFWPEAIAAHRRGELPGAVLANLAAQPRCPDELALAACDSDPEAAARVGRRSPAHARAALGHPLREPLRDRPSEWIDEADNWYVDAVADGTLTMREFVETAQPPLRMLGALDAFAALLPEELDEARRLIAAHVANTLGDSVDAWVIAGRIVPDFPGSLPELLTTAAAAAT</sequence>
<keyword evidence="3" id="KW-1185">Reference proteome</keyword>
<dbReference type="Proteomes" id="UP000286931">
    <property type="component" value="Unassembled WGS sequence"/>
</dbReference>
<protein>
    <submittedName>
        <fullName evidence="2">Uncharacterized protein</fullName>
    </submittedName>
</protein>
<comment type="caution">
    <text evidence="2">The sequence shown here is derived from an EMBL/GenBank/DDBJ whole genome shotgun (WGS) entry which is preliminary data.</text>
</comment>